<dbReference type="GO" id="GO:0044773">
    <property type="term" value="P:mitotic DNA damage checkpoint signaling"/>
    <property type="evidence" value="ECO:0007669"/>
    <property type="project" value="TreeGrafter"/>
</dbReference>
<evidence type="ECO:0000256" key="1">
    <source>
        <dbReference type="PROSITE-ProRule" id="PRU10141"/>
    </source>
</evidence>
<dbReference type="SMART" id="SM00220">
    <property type="entry name" value="S_TKc"/>
    <property type="match status" value="1"/>
</dbReference>
<name>A0A4Z1EZB3_9HELO</name>
<dbReference type="InterPro" id="IPR000719">
    <property type="entry name" value="Prot_kinase_dom"/>
</dbReference>
<dbReference type="Gene3D" id="1.10.510.10">
    <property type="entry name" value="Transferase(Phosphotransferase) domain 1"/>
    <property type="match status" value="1"/>
</dbReference>
<keyword evidence="1" id="KW-0547">Nucleotide-binding</keyword>
<feature type="compositionally biased region" description="Basic and acidic residues" evidence="2">
    <location>
        <begin position="438"/>
        <end position="456"/>
    </location>
</feature>
<dbReference type="PROSITE" id="PS50011">
    <property type="entry name" value="PROTEIN_KINASE_DOM"/>
    <property type="match status" value="1"/>
</dbReference>
<dbReference type="AlphaFoldDB" id="A0A4Z1EZB3"/>
<keyword evidence="5" id="KW-1185">Reference proteome</keyword>
<evidence type="ECO:0000256" key="2">
    <source>
        <dbReference type="SAM" id="MobiDB-lite"/>
    </source>
</evidence>
<dbReference type="OrthoDB" id="5979581at2759"/>
<dbReference type="GO" id="GO:0005634">
    <property type="term" value="C:nucleus"/>
    <property type="evidence" value="ECO:0007669"/>
    <property type="project" value="TreeGrafter"/>
</dbReference>
<dbReference type="GO" id="GO:0005524">
    <property type="term" value="F:ATP binding"/>
    <property type="evidence" value="ECO:0007669"/>
    <property type="project" value="UniProtKB-UniRule"/>
</dbReference>
<dbReference type="PROSITE" id="PS00107">
    <property type="entry name" value="PROTEIN_KINASE_ATP"/>
    <property type="match status" value="1"/>
</dbReference>
<dbReference type="Gene3D" id="3.30.200.20">
    <property type="entry name" value="Phosphorylase Kinase, domain 1"/>
    <property type="match status" value="1"/>
</dbReference>
<evidence type="ECO:0000259" key="3">
    <source>
        <dbReference type="PROSITE" id="PS50011"/>
    </source>
</evidence>
<accession>A0A4Z1EZB3</accession>
<dbReference type="PANTHER" id="PTHR44167">
    <property type="entry name" value="OVARIAN-SPECIFIC SERINE/THREONINE-PROTEIN KINASE LOK-RELATED"/>
    <property type="match status" value="1"/>
</dbReference>
<dbReference type="InterPro" id="IPR011009">
    <property type="entry name" value="Kinase-like_dom_sf"/>
</dbReference>
<proteinExistence type="predicted"/>
<evidence type="ECO:0000313" key="4">
    <source>
        <dbReference type="EMBL" id="TGO14187.1"/>
    </source>
</evidence>
<feature type="compositionally biased region" description="Polar residues" evidence="2">
    <location>
        <begin position="389"/>
        <end position="405"/>
    </location>
</feature>
<reference evidence="4 5" key="1">
    <citation type="submission" date="2017-12" db="EMBL/GenBank/DDBJ databases">
        <title>Comparative genomics of Botrytis spp.</title>
        <authorList>
            <person name="Valero-Jimenez C.A."/>
            <person name="Tapia P."/>
            <person name="Veloso J."/>
            <person name="Silva-Moreno E."/>
            <person name="Staats M."/>
            <person name="Valdes J.H."/>
            <person name="Van Kan J.A.L."/>
        </authorList>
    </citation>
    <scope>NUCLEOTIDE SEQUENCE [LARGE SCALE GENOMIC DNA]</scope>
    <source>
        <strain evidence="4 5">Bt9001</strain>
    </source>
</reference>
<feature type="domain" description="Protein kinase" evidence="3">
    <location>
        <begin position="38"/>
        <end position="361"/>
    </location>
</feature>
<sequence>MAFRCELSDDGEAESLQGYLKGNLYPIDSLPWELDEKYRLIAKLGYGGFSTVWLAIGIHKTNLGRWSAIKISQLTSPDEESQLKKDMKRLERKSSRIVPYIETFRITSRYNAHLCLVLKASGPSVREYVSNKKPSFDERRLIAINCTKALMDLHKQNIILIDLSSGNFLMKIHSSDIKKLSERQMREKIGACEFALVETQHASTKLPENVPERIYKSTPLSSLVGKELEIDVIDVVPHSSAPVGRTPAYSSPEVLEQKPSTIESNIWGLGCLICGIMTLGELPFEDAHYVPRAQDEYFDEDEKGKVKYLSEVCHNPRKRHHNLDIDQAQDVAKFLGTIFVMEPALRPTAETILNCLKDPKFLGKKPSESSKRKDSAVSLSPGPVRHSTYKASSPPQSKTTKNVTTDPKKGTIVVPKPSSTNPISLPDRKKSSNPAIQPKRDASIERPSTKPKEKKQSRGRAQNSEPPVARRRL</sequence>
<keyword evidence="1" id="KW-0067">ATP-binding</keyword>
<dbReference type="Proteomes" id="UP000297777">
    <property type="component" value="Unassembled WGS sequence"/>
</dbReference>
<feature type="compositionally biased region" description="Basic and acidic residues" evidence="2">
    <location>
        <begin position="363"/>
        <end position="375"/>
    </location>
</feature>
<protein>
    <recommendedName>
        <fullName evidence="3">Protein kinase domain-containing protein</fullName>
    </recommendedName>
</protein>
<dbReference type="Pfam" id="PF00069">
    <property type="entry name" value="Pkinase"/>
    <property type="match status" value="2"/>
</dbReference>
<dbReference type="SUPFAM" id="SSF56112">
    <property type="entry name" value="Protein kinase-like (PK-like)"/>
    <property type="match status" value="1"/>
</dbReference>
<feature type="region of interest" description="Disordered" evidence="2">
    <location>
        <begin position="363"/>
        <end position="473"/>
    </location>
</feature>
<dbReference type="EMBL" id="PQXH01000057">
    <property type="protein sequence ID" value="TGO14187.1"/>
    <property type="molecule type" value="Genomic_DNA"/>
</dbReference>
<feature type="binding site" evidence="1">
    <location>
        <position position="70"/>
    </location>
    <ligand>
        <name>ATP</name>
        <dbReference type="ChEBI" id="CHEBI:30616"/>
    </ligand>
</feature>
<gene>
    <name evidence="4" type="ORF">BTUL_0057g00540</name>
</gene>
<dbReference type="PANTHER" id="PTHR44167:SF18">
    <property type="entry name" value="PROTEIN KINASE DOMAIN-CONTAINING PROTEIN"/>
    <property type="match status" value="1"/>
</dbReference>
<dbReference type="GO" id="GO:0004674">
    <property type="term" value="F:protein serine/threonine kinase activity"/>
    <property type="evidence" value="ECO:0007669"/>
    <property type="project" value="TreeGrafter"/>
</dbReference>
<dbReference type="GO" id="GO:0005737">
    <property type="term" value="C:cytoplasm"/>
    <property type="evidence" value="ECO:0007669"/>
    <property type="project" value="TreeGrafter"/>
</dbReference>
<evidence type="ECO:0000313" key="5">
    <source>
        <dbReference type="Proteomes" id="UP000297777"/>
    </source>
</evidence>
<organism evidence="4 5">
    <name type="scientific">Botrytis tulipae</name>
    <dbReference type="NCBI Taxonomy" id="87230"/>
    <lineage>
        <taxon>Eukaryota</taxon>
        <taxon>Fungi</taxon>
        <taxon>Dikarya</taxon>
        <taxon>Ascomycota</taxon>
        <taxon>Pezizomycotina</taxon>
        <taxon>Leotiomycetes</taxon>
        <taxon>Helotiales</taxon>
        <taxon>Sclerotiniaceae</taxon>
        <taxon>Botrytis</taxon>
    </lineage>
</organism>
<comment type="caution">
    <text evidence="4">The sequence shown here is derived from an EMBL/GenBank/DDBJ whole genome shotgun (WGS) entry which is preliminary data.</text>
</comment>
<dbReference type="InterPro" id="IPR017441">
    <property type="entry name" value="Protein_kinase_ATP_BS"/>
</dbReference>